<proteinExistence type="predicted"/>
<sequence>MPAPRVASEFGSQFTRILTGIEASTPMSAAFHTGERALKRGIETILAYVKRLRSHILWRELTADFELYSASEQFVICSQTVELSGRRASGNR</sequence>
<dbReference type="AlphaFoldDB" id="M0JD38"/>
<dbReference type="Proteomes" id="UP000011553">
    <property type="component" value="Unassembled WGS sequence"/>
</dbReference>
<name>M0JD38_9EURY</name>
<evidence type="ECO:0000313" key="1">
    <source>
        <dbReference type="EMBL" id="EMA06278.1"/>
    </source>
</evidence>
<keyword evidence="2" id="KW-1185">Reference proteome</keyword>
<protein>
    <submittedName>
        <fullName evidence="1">Uncharacterized protein</fullName>
    </submittedName>
</protein>
<reference evidence="1 2" key="1">
    <citation type="journal article" date="2014" name="PLoS Genet.">
        <title>Phylogenetically driven sequencing of extremely halophilic archaea reveals strategies for static and dynamic osmo-response.</title>
        <authorList>
            <person name="Becker E.A."/>
            <person name="Seitzer P.M."/>
            <person name="Tritt A."/>
            <person name="Larsen D."/>
            <person name="Krusor M."/>
            <person name="Yao A.I."/>
            <person name="Wu D."/>
            <person name="Madern D."/>
            <person name="Eisen J.A."/>
            <person name="Darling A.E."/>
            <person name="Facciotti M.T."/>
        </authorList>
    </citation>
    <scope>NUCLEOTIDE SEQUENCE [LARGE SCALE GENOMIC DNA]</scope>
    <source>
        <strain evidence="1 2">ATCC 35960</strain>
    </source>
</reference>
<organism evidence="1 2">
    <name type="scientific">Haloferax denitrificans ATCC 35960</name>
    <dbReference type="NCBI Taxonomy" id="662478"/>
    <lineage>
        <taxon>Archaea</taxon>
        <taxon>Methanobacteriati</taxon>
        <taxon>Methanobacteriota</taxon>
        <taxon>Stenosarchaea group</taxon>
        <taxon>Halobacteria</taxon>
        <taxon>Halobacteriales</taxon>
        <taxon>Haloferacaceae</taxon>
        <taxon>Haloferax</taxon>
    </lineage>
</organism>
<evidence type="ECO:0000313" key="2">
    <source>
        <dbReference type="Proteomes" id="UP000011553"/>
    </source>
</evidence>
<comment type="caution">
    <text evidence="1">The sequence shown here is derived from an EMBL/GenBank/DDBJ whole genome shotgun (WGS) entry which is preliminary data.</text>
</comment>
<gene>
    <name evidence="1" type="ORF">C438_06182</name>
</gene>
<accession>M0JD38</accession>
<dbReference type="EMBL" id="AOLP01000008">
    <property type="protein sequence ID" value="EMA06278.1"/>
    <property type="molecule type" value="Genomic_DNA"/>
</dbReference>